<dbReference type="PROSITE" id="PS50043">
    <property type="entry name" value="HTH_LUXR_2"/>
    <property type="match status" value="1"/>
</dbReference>
<dbReference type="SUPFAM" id="SSF52172">
    <property type="entry name" value="CheY-like"/>
    <property type="match status" value="1"/>
</dbReference>
<sequence>MNNNIRILVADDHPLLLKGLITELLDLKYEVLEGATNGAQALEAIVAKKPTIAILDINMPILTGFEVIKKCQNESLDTKFIVLTSYKEKGFILKAKKLNISGYLLKDEPFSEIKKCIKAVLKDKFYASPIFDEVFRNEVSPQIEKIKFLSPSERTIVRLIALDKSTKEIAETLSISTRTVEKHRSNIIAKLELPTGADPLTVWIKENQDLLESI</sequence>
<dbReference type="GO" id="GO:0000160">
    <property type="term" value="P:phosphorelay signal transduction system"/>
    <property type="evidence" value="ECO:0007669"/>
    <property type="project" value="InterPro"/>
</dbReference>
<evidence type="ECO:0000256" key="1">
    <source>
        <dbReference type="ARBA" id="ARBA00022553"/>
    </source>
</evidence>
<dbReference type="PROSITE" id="PS00622">
    <property type="entry name" value="HTH_LUXR_1"/>
    <property type="match status" value="1"/>
</dbReference>
<dbReference type="RefSeq" id="WP_188597288.1">
    <property type="nucleotide sequence ID" value="NZ_BMJW01000001.1"/>
</dbReference>
<keyword evidence="2 6" id="KW-0238">DNA-binding</keyword>
<accession>A0A917MCC5</accession>
<evidence type="ECO:0000313" key="6">
    <source>
        <dbReference type="EMBL" id="GGG88342.1"/>
    </source>
</evidence>
<dbReference type="InterPro" id="IPR011006">
    <property type="entry name" value="CheY-like_superfamily"/>
</dbReference>
<dbReference type="PANTHER" id="PTHR43214">
    <property type="entry name" value="TWO-COMPONENT RESPONSE REGULATOR"/>
    <property type="match status" value="1"/>
</dbReference>
<feature type="modified residue" description="4-aspartylphosphate" evidence="3">
    <location>
        <position position="56"/>
    </location>
</feature>
<dbReference type="CDD" id="cd17535">
    <property type="entry name" value="REC_NarL-like"/>
    <property type="match status" value="1"/>
</dbReference>
<evidence type="ECO:0000256" key="3">
    <source>
        <dbReference type="PROSITE-ProRule" id="PRU00169"/>
    </source>
</evidence>
<dbReference type="InterPro" id="IPR000792">
    <property type="entry name" value="Tscrpt_reg_LuxR_C"/>
</dbReference>
<dbReference type="PRINTS" id="PR00038">
    <property type="entry name" value="HTHLUXR"/>
</dbReference>
<evidence type="ECO:0000313" key="7">
    <source>
        <dbReference type="Proteomes" id="UP000633278"/>
    </source>
</evidence>
<keyword evidence="1 3" id="KW-0597">Phosphoprotein</keyword>
<dbReference type="Proteomes" id="UP000633278">
    <property type="component" value="Unassembled WGS sequence"/>
</dbReference>
<keyword evidence="7" id="KW-1185">Reference proteome</keyword>
<dbReference type="InterPro" id="IPR039420">
    <property type="entry name" value="WalR-like"/>
</dbReference>
<reference evidence="6" key="1">
    <citation type="journal article" date="2014" name="Int. J. Syst. Evol. Microbiol.">
        <title>Complete genome sequence of Corynebacterium casei LMG S-19264T (=DSM 44701T), isolated from a smear-ripened cheese.</title>
        <authorList>
            <consortium name="US DOE Joint Genome Institute (JGI-PGF)"/>
            <person name="Walter F."/>
            <person name="Albersmeier A."/>
            <person name="Kalinowski J."/>
            <person name="Ruckert C."/>
        </authorList>
    </citation>
    <scope>NUCLEOTIDE SEQUENCE</scope>
    <source>
        <strain evidence="6">CGMCC 1.15763</strain>
    </source>
</reference>
<dbReference type="GO" id="GO:0006355">
    <property type="term" value="P:regulation of DNA-templated transcription"/>
    <property type="evidence" value="ECO:0007669"/>
    <property type="project" value="InterPro"/>
</dbReference>
<dbReference type="SUPFAM" id="SSF46894">
    <property type="entry name" value="C-terminal effector domain of the bipartite response regulators"/>
    <property type="match status" value="1"/>
</dbReference>
<dbReference type="InterPro" id="IPR058245">
    <property type="entry name" value="NreC/VraR/RcsB-like_REC"/>
</dbReference>
<dbReference type="Pfam" id="PF00196">
    <property type="entry name" value="GerE"/>
    <property type="match status" value="1"/>
</dbReference>
<evidence type="ECO:0000259" key="5">
    <source>
        <dbReference type="PROSITE" id="PS50110"/>
    </source>
</evidence>
<dbReference type="InterPro" id="IPR016032">
    <property type="entry name" value="Sig_transdc_resp-reg_C-effctor"/>
</dbReference>
<proteinExistence type="predicted"/>
<dbReference type="SMART" id="SM00448">
    <property type="entry name" value="REC"/>
    <property type="match status" value="1"/>
</dbReference>
<dbReference type="CDD" id="cd06170">
    <property type="entry name" value="LuxR_C_like"/>
    <property type="match status" value="1"/>
</dbReference>
<dbReference type="AlphaFoldDB" id="A0A917MCC5"/>
<organism evidence="6 7">
    <name type="scientific">Polaribacter pacificus</name>
    <dbReference type="NCBI Taxonomy" id="1775173"/>
    <lineage>
        <taxon>Bacteria</taxon>
        <taxon>Pseudomonadati</taxon>
        <taxon>Bacteroidota</taxon>
        <taxon>Flavobacteriia</taxon>
        <taxon>Flavobacteriales</taxon>
        <taxon>Flavobacteriaceae</taxon>
    </lineage>
</organism>
<dbReference type="SMART" id="SM00421">
    <property type="entry name" value="HTH_LUXR"/>
    <property type="match status" value="1"/>
</dbReference>
<feature type="domain" description="Response regulatory" evidence="5">
    <location>
        <begin position="6"/>
        <end position="121"/>
    </location>
</feature>
<dbReference type="InterPro" id="IPR001789">
    <property type="entry name" value="Sig_transdc_resp-reg_receiver"/>
</dbReference>
<protein>
    <submittedName>
        <fullName evidence="6">DNA-binding response regulator</fullName>
    </submittedName>
</protein>
<dbReference type="PROSITE" id="PS50110">
    <property type="entry name" value="RESPONSE_REGULATORY"/>
    <property type="match status" value="1"/>
</dbReference>
<dbReference type="GO" id="GO:0003677">
    <property type="term" value="F:DNA binding"/>
    <property type="evidence" value="ECO:0007669"/>
    <property type="project" value="UniProtKB-KW"/>
</dbReference>
<evidence type="ECO:0000259" key="4">
    <source>
        <dbReference type="PROSITE" id="PS50043"/>
    </source>
</evidence>
<reference evidence="6" key="2">
    <citation type="submission" date="2020-09" db="EMBL/GenBank/DDBJ databases">
        <authorList>
            <person name="Sun Q."/>
            <person name="Zhou Y."/>
        </authorList>
    </citation>
    <scope>NUCLEOTIDE SEQUENCE</scope>
    <source>
        <strain evidence="6">CGMCC 1.15763</strain>
    </source>
</reference>
<dbReference type="EMBL" id="BMJW01000001">
    <property type="protein sequence ID" value="GGG88342.1"/>
    <property type="molecule type" value="Genomic_DNA"/>
</dbReference>
<feature type="domain" description="HTH luxR-type" evidence="4">
    <location>
        <begin position="142"/>
        <end position="207"/>
    </location>
</feature>
<evidence type="ECO:0000256" key="2">
    <source>
        <dbReference type="ARBA" id="ARBA00023125"/>
    </source>
</evidence>
<dbReference type="Pfam" id="PF00072">
    <property type="entry name" value="Response_reg"/>
    <property type="match status" value="1"/>
</dbReference>
<comment type="caution">
    <text evidence="6">The sequence shown here is derived from an EMBL/GenBank/DDBJ whole genome shotgun (WGS) entry which is preliminary data.</text>
</comment>
<name>A0A917MCC5_9FLAO</name>
<gene>
    <name evidence="6" type="ORF">GCM10011416_00740</name>
</gene>
<dbReference type="Gene3D" id="3.40.50.2300">
    <property type="match status" value="1"/>
</dbReference>